<dbReference type="PANTHER" id="PTHR12001:SF85">
    <property type="entry name" value="SHORT CHAIN ISOPRENYL DIPHOSPHATE SYNTHASE"/>
    <property type="match status" value="1"/>
</dbReference>
<dbReference type="SFLD" id="SFLDS00005">
    <property type="entry name" value="Isoprenoid_Synthase_Type_I"/>
    <property type="match status" value="1"/>
</dbReference>
<protein>
    <submittedName>
        <fullName evidence="7">Polyprenyl synthetase family protein</fullName>
    </submittedName>
</protein>
<dbReference type="PROSITE" id="PS00444">
    <property type="entry name" value="POLYPRENYL_SYNTHASE_2"/>
    <property type="match status" value="1"/>
</dbReference>
<dbReference type="GO" id="GO:0008299">
    <property type="term" value="P:isoprenoid biosynthetic process"/>
    <property type="evidence" value="ECO:0007669"/>
    <property type="project" value="InterPro"/>
</dbReference>
<dbReference type="SUPFAM" id="SSF48576">
    <property type="entry name" value="Terpenoid synthases"/>
    <property type="match status" value="1"/>
</dbReference>
<comment type="cofactor">
    <cofactor evidence="1">
        <name>Mg(2+)</name>
        <dbReference type="ChEBI" id="CHEBI:18420"/>
    </cofactor>
</comment>
<evidence type="ECO:0000313" key="8">
    <source>
        <dbReference type="Proteomes" id="UP000315395"/>
    </source>
</evidence>
<dbReference type="InterPro" id="IPR000092">
    <property type="entry name" value="Polyprenyl_synt"/>
</dbReference>
<keyword evidence="3 6" id="KW-0808">Transferase</keyword>
<dbReference type="PROSITE" id="PS00723">
    <property type="entry name" value="POLYPRENYL_SYNTHASE_1"/>
    <property type="match status" value="1"/>
</dbReference>
<evidence type="ECO:0000256" key="3">
    <source>
        <dbReference type="ARBA" id="ARBA00022679"/>
    </source>
</evidence>
<proteinExistence type="inferred from homology"/>
<dbReference type="PANTHER" id="PTHR12001">
    <property type="entry name" value="GERANYLGERANYL PYROPHOSPHATE SYNTHASE"/>
    <property type="match status" value="1"/>
</dbReference>
<dbReference type="CDD" id="cd00685">
    <property type="entry name" value="Trans_IPPS_HT"/>
    <property type="match status" value="1"/>
</dbReference>
<reference evidence="7 8" key="1">
    <citation type="submission" date="2019-07" db="EMBL/GenBank/DDBJ databases">
        <title>complete genome sequencing of Ornithinimicrobium sp. H23M54.</title>
        <authorList>
            <person name="Bae J.-W."/>
            <person name="Lee S.-Y."/>
        </authorList>
    </citation>
    <scope>NUCLEOTIDE SEQUENCE [LARGE SCALE GENOMIC DNA]</scope>
    <source>
        <strain evidence="7 8">H23M54</strain>
    </source>
</reference>
<keyword evidence="5" id="KW-0460">Magnesium</keyword>
<accession>A0A516GA83</accession>
<comment type="similarity">
    <text evidence="2 6">Belongs to the FPP/GGPP synthase family.</text>
</comment>
<keyword evidence="8" id="KW-1185">Reference proteome</keyword>
<dbReference type="GO" id="GO:0004659">
    <property type="term" value="F:prenyltransferase activity"/>
    <property type="evidence" value="ECO:0007669"/>
    <property type="project" value="InterPro"/>
</dbReference>
<evidence type="ECO:0000256" key="2">
    <source>
        <dbReference type="ARBA" id="ARBA00006706"/>
    </source>
</evidence>
<dbReference type="OrthoDB" id="4497239at2"/>
<evidence type="ECO:0000256" key="6">
    <source>
        <dbReference type="RuleBase" id="RU004466"/>
    </source>
</evidence>
<dbReference type="InterPro" id="IPR033749">
    <property type="entry name" value="Polyprenyl_synt_CS"/>
</dbReference>
<dbReference type="Gene3D" id="1.10.600.10">
    <property type="entry name" value="Farnesyl Diphosphate Synthase"/>
    <property type="match status" value="1"/>
</dbReference>
<keyword evidence="4" id="KW-0479">Metal-binding</keyword>
<name>A0A516GA83_9MICO</name>
<evidence type="ECO:0000256" key="4">
    <source>
        <dbReference type="ARBA" id="ARBA00022723"/>
    </source>
</evidence>
<organism evidence="7 8">
    <name type="scientific">Ornithinimicrobium ciconiae</name>
    <dbReference type="NCBI Taxonomy" id="2594265"/>
    <lineage>
        <taxon>Bacteria</taxon>
        <taxon>Bacillati</taxon>
        <taxon>Actinomycetota</taxon>
        <taxon>Actinomycetes</taxon>
        <taxon>Micrococcales</taxon>
        <taxon>Ornithinimicrobiaceae</taxon>
        <taxon>Ornithinimicrobium</taxon>
    </lineage>
</organism>
<dbReference type="Proteomes" id="UP000315395">
    <property type="component" value="Chromosome"/>
</dbReference>
<dbReference type="GO" id="GO:0046872">
    <property type="term" value="F:metal ion binding"/>
    <property type="evidence" value="ECO:0007669"/>
    <property type="project" value="UniProtKB-KW"/>
</dbReference>
<dbReference type="AlphaFoldDB" id="A0A516GA83"/>
<evidence type="ECO:0000256" key="1">
    <source>
        <dbReference type="ARBA" id="ARBA00001946"/>
    </source>
</evidence>
<dbReference type="InterPro" id="IPR008949">
    <property type="entry name" value="Isoprenoid_synthase_dom_sf"/>
</dbReference>
<dbReference type="KEGG" id="orz:FNH13_08725"/>
<dbReference type="EMBL" id="CP041616">
    <property type="protein sequence ID" value="QDO88415.1"/>
    <property type="molecule type" value="Genomic_DNA"/>
</dbReference>
<gene>
    <name evidence="7" type="ORF">FNH13_08725</name>
</gene>
<dbReference type="RefSeq" id="WP_143783093.1">
    <property type="nucleotide sequence ID" value="NZ_CP041616.1"/>
</dbReference>
<dbReference type="Pfam" id="PF00348">
    <property type="entry name" value="polyprenyl_synt"/>
    <property type="match status" value="1"/>
</dbReference>
<evidence type="ECO:0000313" key="7">
    <source>
        <dbReference type="EMBL" id="QDO88415.1"/>
    </source>
</evidence>
<sequence length="363" mass="38875">MPTPHPIDVPRLRERVQEALDADLVHQRQILTELGPQVTRLIDEVAALLSGGKRLRAAFLYWGYRALGGADSPELIRAASSMELFQAAALLHDDVMDDSDLRRGRPTAHRTFAADHQQQSWSGESDRFGHAAAILAGNLCLTWCDSAFATSGLPAGEIAAARDEFDTMRTQLMGGQYLDVLDAAQGWEDLDYTERLARCRTVIRYKSGKYSVEQPLLIGAHAAGAGADTLAGLSAYGLALGEAFQIRDDVLGVYGDPETTGKPAGDDLREGKRTVLIAHALGLGSEQDGNTLLDLLGRPDLSDEQVAVCRDLLERVGAVSATETMIAQAADAARNALSQTPGLTEEGRAALADLVEISTARAT</sequence>
<evidence type="ECO:0000256" key="5">
    <source>
        <dbReference type="ARBA" id="ARBA00022842"/>
    </source>
</evidence>